<gene>
    <name evidence="2" type="ORF">GOP47_0019166</name>
</gene>
<reference evidence="2" key="1">
    <citation type="submission" date="2021-01" db="EMBL/GenBank/DDBJ databases">
        <title>Adiantum capillus-veneris genome.</title>
        <authorList>
            <person name="Fang Y."/>
            <person name="Liao Q."/>
        </authorList>
    </citation>
    <scope>NUCLEOTIDE SEQUENCE</scope>
    <source>
        <strain evidence="2">H3</strain>
        <tissue evidence="2">Leaf</tissue>
    </source>
</reference>
<feature type="region of interest" description="Disordered" evidence="1">
    <location>
        <begin position="215"/>
        <end position="234"/>
    </location>
</feature>
<keyword evidence="3" id="KW-1185">Reference proteome</keyword>
<evidence type="ECO:0000313" key="3">
    <source>
        <dbReference type="Proteomes" id="UP000886520"/>
    </source>
</evidence>
<dbReference type="EMBL" id="JABFUD020000018">
    <property type="protein sequence ID" value="KAI5066542.1"/>
    <property type="molecule type" value="Genomic_DNA"/>
</dbReference>
<accession>A0A9D4UF34</accession>
<evidence type="ECO:0000256" key="1">
    <source>
        <dbReference type="SAM" id="MobiDB-lite"/>
    </source>
</evidence>
<name>A0A9D4UF34_ADICA</name>
<dbReference type="Proteomes" id="UP000886520">
    <property type="component" value="Chromosome 18"/>
</dbReference>
<dbReference type="AlphaFoldDB" id="A0A9D4UF34"/>
<comment type="caution">
    <text evidence="2">The sequence shown here is derived from an EMBL/GenBank/DDBJ whole genome shotgun (WGS) entry which is preliminary data.</text>
</comment>
<organism evidence="2 3">
    <name type="scientific">Adiantum capillus-veneris</name>
    <name type="common">Maidenhair fern</name>
    <dbReference type="NCBI Taxonomy" id="13818"/>
    <lineage>
        <taxon>Eukaryota</taxon>
        <taxon>Viridiplantae</taxon>
        <taxon>Streptophyta</taxon>
        <taxon>Embryophyta</taxon>
        <taxon>Tracheophyta</taxon>
        <taxon>Polypodiopsida</taxon>
        <taxon>Polypodiidae</taxon>
        <taxon>Polypodiales</taxon>
        <taxon>Pteridineae</taxon>
        <taxon>Pteridaceae</taxon>
        <taxon>Vittarioideae</taxon>
        <taxon>Adiantum</taxon>
    </lineage>
</organism>
<evidence type="ECO:0000313" key="2">
    <source>
        <dbReference type="EMBL" id="KAI5066542.1"/>
    </source>
</evidence>
<sequence length="234" mass="24459">MQCFNMADQVLHFSKEVVVETCRRKVAARDAKAAVATCIGTEEEERVMVVEGSCKNKEGAMEYTEGAVGTYRCKEEEEKGRGVVETCRGKEGEGREKEVVGTCRCKVVAGRGTAVEGTCRCKVVAVMGTVVEGTCICTAGTRAMVEGTCEGNEDARACAACGDGSEDGASGSRGGGGKGRGDSGLGQLELAVGLAPPQAKHKMRAPAFCIYLLRHPSSSSSSPSPAADDEMSER</sequence>
<protein>
    <submittedName>
        <fullName evidence="2">Uncharacterized protein</fullName>
    </submittedName>
</protein>
<feature type="compositionally biased region" description="Low complexity" evidence="1">
    <location>
        <begin position="216"/>
        <end position="225"/>
    </location>
</feature>
<proteinExistence type="predicted"/>